<organism evidence="2 3">
    <name type="scientific">Microthyrium microscopicum</name>
    <dbReference type="NCBI Taxonomy" id="703497"/>
    <lineage>
        <taxon>Eukaryota</taxon>
        <taxon>Fungi</taxon>
        <taxon>Dikarya</taxon>
        <taxon>Ascomycota</taxon>
        <taxon>Pezizomycotina</taxon>
        <taxon>Dothideomycetes</taxon>
        <taxon>Dothideomycetes incertae sedis</taxon>
        <taxon>Microthyriales</taxon>
        <taxon>Microthyriaceae</taxon>
        <taxon>Microthyrium</taxon>
    </lineage>
</organism>
<gene>
    <name evidence="2" type="ORF">BT63DRAFT_480514</name>
</gene>
<protein>
    <submittedName>
        <fullName evidence="2">WW domain-containing oxidoreductase</fullName>
    </submittedName>
</protein>
<dbReference type="PANTHER" id="PTHR43157">
    <property type="entry name" value="PHOSPHATIDYLINOSITOL-GLYCAN BIOSYNTHESIS CLASS F PROTEIN-RELATED"/>
    <property type="match status" value="1"/>
</dbReference>
<dbReference type="Proteomes" id="UP000799302">
    <property type="component" value="Unassembled WGS sequence"/>
</dbReference>
<dbReference type="PANTHER" id="PTHR43157:SF31">
    <property type="entry name" value="PHOSPHATIDYLINOSITOL-GLYCAN BIOSYNTHESIS CLASS F PROTEIN"/>
    <property type="match status" value="1"/>
</dbReference>
<dbReference type="AlphaFoldDB" id="A0A6A6U5L7"/>
<dbReference type="Pfam" id="PF00106">
    <property type="entry name" value="adh_short"/>
    <property type="match status" value="1"/>
</dbReference>
<evidence type="ECO:0000256" key="1">
    <source>
        <dbReference type="ARBA" id="ARBA00023002"/>
    </source>
</evidence>
<proteinExistence type="predicted"/>
<dbReference type="OrthoDB" id="542013at2759"/>
<evidence type="ECO:0000313" key="2">
    <source>
        <dbReference type="EMBL" id="KAF2667565.1"/>
    </source>
</evidence>
<dbReference type="GO" id="GO:0016491">
    <property type="term" value="F:oxidoreductase activity"/>
    <property type="evidence" value="ECO:0007669"/>
    <property type="project" value="UniProtKB-KW"/>
</dbReference>
<sequence length="367" mass="41300">MDINQIPLGAPLSFEEPSKAWRDQQNKAGLSRETLSVPDADLTGKWIIVVGANSGIGREATLQFAKWGANIILGCRSPPPYEPHPDQVVKECQEAAKAHGHHNTTFEWWETDYSKLDSVEAFAQRWLDTGRPLDVLCNNAGIGGTPNGADLFKTSDGFEIHHQVNFLSHVLCTLRLLPALARAPQPRVTCTVSSMQFNGDFDLRNCNGEIKLPSRDGAHFYSNNKLWFQVWLTEMQRRLLQNDQYKHIIINGVHPGWVNSEIWNLKLEGLMGLLKITAFRLATRLMAINSQQGSLCILKGVTGMSEGGKYVSRTTIAEPMPHAKDPDCRQRVWRKVNEELKLQEKGLLDVLGLDYVEETNYETRARL</sequence>
<reference evidence="2" key="1">
    <citation type="journal article" date="2020" name="Stud. Mycol.">
        <title>101 Dothideomycetes genomes: a test case for predicting lifestyles and emergence of pathogens.</title>
        <authorList>
            <person name="Haridas S."/>
            <person name="Albert R."/>
            <person name="Binder M."/>
            <person name="Bloem J."/>
            <person name="Labutti K."/>
            <person name="Salamov A."/>
            <person name="Andreopoulos B."/>
            <person name="Baker S."/>
            <person name="Barry K."/>
            <person name="Bills G."/>
            <person name="Bluhm B."/>
            <person name="Cannon C."/>
            <person name="Castanera R."/>
            <person name="Culley D."/>
            <person name="Daum C."/>
            <person name="Ezra D."/>
            <person name="Gonzalez J."/>
            <person name="Henrissat B."/>
            <person name="Kuo A."/>
            <person name="Liang C."/>
            <person name="Lipzen A."/>
            <person name="Lutzoni F."/>
            <person name="Magnuson J."/>
            <person name="Mondo S."/>
            <person name="Nolan M."/>
            <person name="Ohm R."/>
            <person name="Pangilinan J."/>
            <person name="Park H.-J."/>
            <person name="Ramirez L."/>
            <person name="Alfaro M."/>
            <person name="Sun H."/>
            <person name="Tritt A."/>
            <person name="Yoshinaga Y."/>
            <person name="Zwiers L.-H."/>
            <person name="Turgeon B."/>
            <person name="Goodwin S."/>
            <person name="Spatafora J."/>
            <person name="Crous P."/>
            <person name="Grigoriev I."/>
        </authorList>
    </citation>
    <scope>NUCLEOTIDE SEQUENCE</scope>
    <source>
        <strain evidence="2">CBS 115976</strain>
    </source>
</reference>
<accession>A0A6A6U5L7</accession>
<dbReference type="SUPFAM" id="SSF51735">
    <property type="entry name" value="NAD(P)-binding Rossmann-fold domains"/>
    <property type="match status" value="1"/>
</dbReference>
<dbReference type="InterPro" id="IPR036291">
    <property type="entry name" value="NAD(P)-bd_dom_sf"/>
</dbReference>
<keyword evidence="1" id="KW-0560">Oxidoreductase</keyword>
<dbReference type="InterPro" id="IPR002347">
    <property type="entry name" value="SDR_fam"/>
</dbReference>
<evidence type="ECO:0000313" key="3">
    <source>
        <dbReference type="Proteomes" id="UP000799302"/>
    </source>
</evidence>
<dbReference type="PRINTS" id="PR00081">
    <property type="entry name" value="GDHRDH"/>
</dbReference>
<dbReference type="EMBL" id="MU004237">
    <property type="protein sequence ID" value="KAF2667565.1"/>
    <property type="molecule type" value="Genomic_DNA"/>
</dbReference>
<dbReference type="Gene3D" id="3.40.50.720">
    <property type="entry name" value="NAD(P)-binding Rossmann-like Domain"/>
    <property type="match status" value="1"/>
</dbReference>
<name>A0A6A6U5L7_9PEZI</name>
<keyword evidence="3" id="KW-1185">Reference proteome</keyword>